<dbReference type="InterPro" id="IPR000683">
    <property type="entry name" value="Gfo/Idh/MocA-like_OxRdtase_N"/>
</dbReference>
<reference evidence="4" key="1">
    <citation type="submission" date="2021-01" db="EMBL/GenBank/DDBJ databases">
        <title>Whole genome shotgun sequence of Actinoplanes cyaneus NBRC 14990.</title>
        <authorList>
            <person name="Komaki H."/>
            <person name="Tamura T."/>
        </authorList>
    </citation>
    <scope>NUCLEOTIDE SEQUENCE</scope>
    <source>
        <strain evidence="4">NBRC 14990</strain>
    </source>
</reference>
<feature type="domain" description="GFO/IDH/MocA-like oxidoreductase" evidence="3">
    <location>
        <begin position="162"/>
        <end position="264"/>
    </location>
</feature>
<feature type="domain" description="Gfo/Idh/MocA-like oxidoreductase N-terminal" evidence="2">
    <location>
        <begin position="39"/>
        <end position="152"/>
    </location>
</feature>
<dbReference type="GO" id="GO:0000166">
    <property type="term" value="F:nucleotide binding"/>
    <property type="evidence" value="ECO:0007669"/>
    <property type="project" value="InterPro"/>
</dbReference>
<dbReference type="EMBL" id="BOMH01000096">
    <property type="protein sequence ID" value="GID71083.1"/>
    <property type="molecule type" value="Genomic_DNA"/>
</dbReference>
<dbReference type="InterPro" id="IPR051450">
    <property type="entry name" value="Gfo/Idh/MocA_Oxidoreductases"/>
</dbReference>
<evidence type="ECO:0000313" key="4">
    <source>
        <dbReference type="EMBL" id="GID71083.1"/>
    </source>
</evidence>
<evidence type="ECO:0000259" key="3">
    <source>
        <dbReference type="Pfam" id="PF22725"/>
    </source>
</evidence>
<keyword evidence="5" id="KW-1185">Reference proteome</keyword>
<comment type="caution">
    <text evidence="4">The sequence shown here is derived from an EMBL/GenBank/DDBJ whole genome shotgun (WGS) entry which is preliminary data.</text>
</comment>
<gene>
    <name evidence="4" type="ORF">Acy02nite_89640</name>
</gene>
<dbReference type="SUPFAM" id="SSF51735">
    <property type="entry name" value="NAD(P)-binding Rossmann-fold domains"/>
    <property type="match status" value="1"/>
</dbReference>
<sequence>MITPPSLTRRPAGALPRTDTVAATDQRPHTRYRRGPGRLRVAVIGLGHMGRRHAAVLHRLDHVELAAVVDPAGDPHHAAGTAVLLPSIDDLARRHIDYAVLACPTAAHTAIGEELARLGIATLIEKPLAHDLPAALRLQKAFTGSSATAAIGHIERFQPAVAAMRQLLATGHLGDIAEISTQRVSMHPGRITDVGVTLDLAIHDIDLTSWLTGHRYTHITASTRHHLGHAHEDVLTATGHLTDGTIVTHRANWLTPTATRLITITAGDGCLTADTRRNTLWHYQHHHSAPVPVLSGDPLTTEHHAFAALLEGHPSTIADLTAGVHAVAVADAARQAAATGHPTTIPH</sequence>
<evidence type="ECO:0000259" key="2">
    <source>
        <dbReference type="Pfam" id="PF01408"/>
    </source>
</evidence>
<feature type="region of interest" description="Disordered" evidence="1">
    <location>
        <begin position="1"/>
        <end position="33"/>
    </location>
</feature>
<dbReference type="PANTHER" id="PTHR43377:SF1">
    <property type="entry name" value="BILIVERDIN REDUCTASE A"/>
    <property type="match status" value="1"/>
</dbReference>
<dbReference type="Pfam" id="PF01408">
    <property type="entry name" value="GFO_IDH_MocA"/>
    <property type="match status" value="1"/>
</dbReference>
<evidence type="ECO:0000256" key="1">
    <source>
        <dbReference type="SAM" id="MobiDB-lite"/>
    </source>
</evidence>
<name>A0A919IWI7_9ACTN</name>
<dbReference type="Gene3D" id="3.40.50.720">
    <property type="entry name" value="NAD(P)-binding Rossmann-like Domain"/>
    <property type="match status" value="1"/>
</dbReference>
<proteinExistence type="predicted"/>
<dbReference type="SUPFAM" id="SSF55347">
    <property type="entry name" value="Glyceraldehyde-3-phosphate dehydrogenase-like, C-terminal domain"/>
    <property type="match status" value="1"/>
</dbReference>
<dbReference type="InterPro" id="IPR036291">
    <property type="entry name" value="NAD(P)-bd_dom_sf"/>
</dbReference>
<accession>A0A919IWI7</accession>
<protein>
    <submittedName>
        <fullName evidence="4">Dehydrogenase</fullName>
    </submittedName>
</protein>
<dbReference type="Gene3D" id="3.30.360.10">
    <property type="entry name" value="Dihydrodipicolinate Reductase, domain 2"/>
    <property type="match status" value="1"/>
</dbReference>
<dbReference type="PANTHER" id="PTHR43377">
    <property type="entry name" value="BILIVERDIN REDUCTASE A"/>
    <property type="match status" value="1"/>
</dbReference>
<dbReference type="Pfam" id="PF22725">
    <property type="entry name" value="GFO_IDH_MocA_C3"/>
    <property type="match status" value="1"/>
</dbReference>
<dbReference type="AlphaFoldDB" id="A0A919IWI7"/>
<dbReference type="Proteomes" id="UP000619479">
    <property type="component" value="Unassembled WGS sequence"/>
</dbReference>
<organism evidence="4 5">
    <name type="scientific">Actinoplanes cyaneus</name>
    <dbReference type="NCBI Taxonomy" id="52696"/>
    <lineage>
        <taxon>Bacteria</taxon>
        <taxon>Bacillati</taxon>
        <taxon>Actinomycetota</taxon>
        <taxon>Actinomycetes</taxon>
        <taxon>Micromonosporales</taxon>
        <taxon>Micromonosporaceae</taxon>
        <taxon>Actinoplanes</taxon>
    </lineage>
</organism>
<evidence type="ECO:0000313" key="5">
    <source>
        <dbReference type="Proteomes" id="UP000619479"/>
    </source>
</evidence>
<dbReference type="RefSeq" id="WP_203755789.1">
    <property type="nucleotide sequence ID" value="NZ_BAAAUC010000090.1"/>
</dbReference>
<dbReference type="InterPro" id="IPR055170">
    <property type="entry name" value="GFO_IDH_MocA-like_dom"/>
</dbReference>